<evidence type="ECO:0000313" key="2">
    <source>
        <dbReference type="Proteomes" id="UP000446658"/>
    </source>
</evidence>
<dbReference type="AlphaFoldDB" id="A0A844GFH5"/>
<proteinExistence type="predicted"/>
<protein>
    <submittedName>
        <fullName evidence="1">Uncharacterized protein</fullName>
    </submittedName>
</protein>
<keyword evidence="2" id="KW-1185">Reference proteome</keyword>
<reference evidence="1 2" key="1">
    <citation type="submission" date="2019-11" db="EMBL/GenBank/DDBJ databases">
        <title>Draft genome sequence of Paludibacterium sp. dN18-1.</title>
        <authorList>
            <person name="Im W.-T."/>
        </authorList>
    </citation>
    <scope>NUCLEOTIDE SEQUENCE [LARGE SCALE GENOMIC DNA]</scope>
    <source>
        <strain evidence="2">dN 18-1</strain>
    </source>
</reference>
<accession>A0A844GFH5</accession>
<comment type="caution">
    <text evidence="1">The sequence shown here is derived from an EMBL/GenBank/DDBJ whole genome shotgun (WGS) entry which is preliminary data.</text>
</comment>
<sequence>MSIPDGAAEEVGRVAARFALVAFAGELATRYGVTGWQAGEAFRAARRCFREWLAENNTGQAADDRALFARWLPSCRPIVPPASRRTTPHRKCWPAT</sequence>
<evidence type="ECO:0000313" key="1">
    <source>
        <dbReference type="EMBL" id="MTD33444.1"/>
    </source>
</evidence>
<dbReference type="EMBL" id="WLYX01000001">
    <property type="protein sequence ID" value="MTD33444.1"/>
    <property type="molecule type" value="Genomic_DNA"/>
</dbReference>
<name>A0A844GFH5_9NEIS</name>
<dbReference type="RefSeq" id="WP_230370373.1">
    <property type="nucleotide sequence ID" value="NZ_WLYX01000001.1"/>
</dbReference>
<organism evidence="1 2">
    <name type="scientific">Paludibacterium denitrificans</name>
    <dbReference type="NCBI Taxonomy" id="2675226"/>
    <lineage>
        <taxon>Bacteria</taxon>
        <taxon>Pseudomonadati</taxon>
        <taxon>Pseudomonadota</taxon>
        <taxon>Betaproteobacteria</taxon>
        <taxon>Neisseriales</taxon>
        <taxon>Chromobacteriaceae</taxon>
        <taxon>Paludibacterium</taxon>
    </lineage>
</organism>
<dbReference type="Proteomes" id="UP000446658">
    <property type="component" value="Unassembled WGS sequence"/>
</dbReference>
<gene>
    <name evidence="1" type="ORF">GKE73_11005</name>
</gene>